<evidence type="ECO:0000256" key="1">
    <source>
        <dbReference type="ARBA" id="ARBA00004651"/>
    </source>
</evidence>
<evidence type="ECO:0000256" key="6">
    <source>
        <dbReference type="SAM" id="Phobius"/>
    </source>
</evidence>
<reference evidence="7" key="1">
    <citation type="journal article" date="2014" name="Genome Announc.">
        <title>Draft Genome Sequences of Three Alkaliphilic Bacillus Strains, Bacillus wakoensis JCM 9140T, Bacillus akibai JCM 9157T, and Bacillus hemicellulosilyticus JCM 9152T.</title>
        <authorList>
            <person name="Yuki M."/>
            <person name="Oshima K."/>
            <person name="Suda W."/>
            <person name="Oshida Y."/>
            <person name="Kitamura K."/>
            <person name="Iida T."/>
            <person name="Hattori M."/>
            <person name="Ohkuma M."/>
        </authorList>
    </citation>
    <scope>NUCLEOTIDE SEQUENCE [LARGE SCALE GENOMIC DNA]</scope>
    <source>
        <strain evidence="7">JCM 9152</strain>
    </source>
</reference>
<feature type="transmembrane region" description="Helical" evidence="6">
    <location>
        <begin position="152"/>
        <end position="175"/>
    </location>
</feature>
<dbReference type="OrthoDB" id="8609648at2"/>
<dbReference type="AlphaFoldDB" id="W4QFC6"/>
<keyword evidence="3 6" id="KW-0812">Transmembrane</keyword>
<feature type="transmembrane region" description="Helical" evidence="6">
    <location>
        <begin position="249"/>
        <end position="269"/>
    </location>
</feature>
<evidence type="ECO:0000256" key="3">
    <source>
        <dbReference type="ARBA" id="ARBA00022692"/>
    </source>
</evidence>
<gene>
    <name evidence="7" type="ORF">JCM9152_1429</name>
</gene>
<proteinExistence type="predicted"/>
<dbReference type="PANTHER" id="PTHR30250">
    <property type="entry name" value="PST FAMILY PREDICTED COLANIC ACID TRANSPORTER"/>
    <property type="match status" value="1"/>
</dbReference>
<feature type="transmembrane region" description="Helical" evidence="6">
    <location>
        <begin position="90"/>
        <end position="113"/>
    </location>
</feature>
<keyword evidence="8" id="KW-1185">Reference proteome</keyword>
<organism evidence="7 8">
    <name type="scientific">Halalkalibacter hemicellulosilyticusJCM 9152</name>
    <dbReference type="NCBI Taxonomy" id="1236971"/>
    <lineage>
        <taxon>Bacteria</taxon>
        <taxon>Bacillati</taxon>
        <taxon>Bacillota</taxon>
        <taxon>Bacilli</taxon>
        <taxon>Bacillales</taxon>
        <taxon>Bacillaceae</taxon>
        <taxon>Halalkalibacter</taxon>
    </lineage>
</organism>
<evidence type="ECO:0000256" key="2">
    <source>
        <dbReference type="ARBA" id="ARBA00022475"/>
    </source>
</evidence>
<feature type="transmembrane region" description="Helical" evidence="6">
    <location>
        <begin position="46"/>
        <end position="69"/>
    </location>
</feature>
<feature type="transmembrane region" description="Helical" evidence="6">
    <location>
        <begin position="401"/>
        <end position="421"/>
    </location>
</feature>
<dbReference type="EMBL" id="BAUU01000008">
    <property type="protein sequence ID" value="GAE30034.1"/>
    <property type="molecule type" value="Genomic_DNA"/>
</dbReference>
<comment type="caution">
    <text evidence="7">The sequence shown here is derived from an EMBL/GenBank/DDBJ whole genome shotgun (WGS) entry which is preliminary data.</text>
</comment>
<accession>W4QFC6</accession>
<dbReference type="RefSeq" id="WP_035342247.1">
    <property type="nucleotide sequence ID" value="NZ_BAUU01000008.1"/>
</dbReference>
<evidence type="ECO:0000313" key="8">
    <source>
        <dbReference type="Proteomes" id="UP000018895"/>
    </source>
</evidence>
<protein>
    <submittedName>
        <fullName evidence="7">Probable flippase</fullName>
    </submittedName>
</protein>
<feature type="transmembrane region" description="Helical" evidence="6">
    <location>
        <begin position="375"/>
        <end position="395"/>
    </location>
</feature>
<feature type="transmembrane region" description="Helical" evidence="6">
    <location>
        <begin position="181"/>
        <end position="203"/>
    </location>
</feature>
<keyword evidence="2" id="KW-1003">Cell membrane</keyword>
<dbReference type="STRING" id="1236971.JCM9152_1429"/>
<keyword evidence="4 6" id="KW-1133">Transmembrane helix</keyword>
<sequence length="514" mass="58231">MRTTHSIRNITIMLVSQIILALLGFFSRKVFLDTLGIEYLGLSSLLTNVLAMLALAESGIGMSIIYQLYKPLAVGNHRKVIALIQLYKRAYLLLAVLVLLLSLSLLPFLPMLMNDTEPIPYLTVIFLLFVARNMVSYLNAHKWSLIQADQRGYVLLRIDLIFQMITTFIKVFILIWTANFILYLVVELIMLIIQQLVNGSIVRKRYPYIHTKKKYSLDSETKTSLIRNVKALLLHNIGGFLIFGTDHILISSFISVATVGLYSIYTLILQQVTGLANNIIHSVSASIGNLIATEDSEKNYAIFKTIFLIIFFIYSISVVLLFNVIEPFISWWVGAEYLLETTVLIVILLNFYLTGMKAAIAIFKKTAGLFVQDQYAPIIEGGINLIISLILVQYIGLMGVFIGTTFATLLTVFWTQPVIVYKHVFKRSVFSYFISYSRFGLLTIFMCSLTNFVCQFFIEGYDLMSLISRALICLTLSVLIYGLVFLRTPEMVMLIQLVKKIRGGKALFIQSNSM</sequence>
<keyword evidence="5 6" id="KW-0472">Membrane</keyword>
<feature type="transmembrane region" description="Helical" evidence="6">
    <location>
        <begin position="119"/>
        <end position="140"/>
    </location>
</feature>
<dbReference type="Pfam" id="PF01943">
    <property type="entry name" value="Polysacc_synt"/>
    <property type="match status" value="1"/>
</dbReference>
<evidence type="ECO:0000256" key="4">
    <source>
        <dbReference type="ARBA" id="ARBA00022989"/>
    </source>
</evidence>
<feature type="transmembrane region" description="Helical" evidence="6">
    <location>
        <begin position="7"/>
        <end position="26"/>
    </location>
</feature>
<dbReference type="GO" id="GO:0005886">
    <property type="term" value="C:plasma membrane"/>
    <property type="evidence" value="ECO:0007669"/>
    <property type="project" value="UniProtKB-SubCell"/>
</dbReference>
<feature type="transmembrane region" description="Helical" evidence="6">
    <location>
        <begin position="224"/>
        <end position="243"/>
    </location>
</feature>
<comment type="subcellular location">
    <subcellularLocation>
        <location evidence="1">Cell membrane</location>
        <topology evidence="1">Multi-pass membrane protein</topology>
    </subcellularLocation>
</comment>
<evidence type="ECO:0000256" key="5">
    <source>
        <dbReference type="ARBA" id="ARBA00023136"/>
    </source>
</evidence>
<dbReference type="InterPro" id="IPR002797">
    <property type="entry name" value="Polysacc_synth"/>
</dbReference>
<feature type="transmembrane region" description="Helical" evidence="6">
    <location>
        <begin position="433"/>
        <end position="458"/>
    </location>
</feature>
<dbReference type="Proteomes" id="UP000018895">
    <property type="component" value="Unassembled WGS sequence"/>
</dbReference>
<dbReference type="PANTHER" id="PTHR30250:SF26">
    <property type="entry name" value="PSMA PROTEIN"/>
    <property type="match status" value="1"/>
</dbReference>
<feature type="transmembrane region" description="Helical" evidence="6">
    <location>
        <begin position="337"/>
        <end position="363"/>
    </location>
</feature>
<name>W4QFC6_9BACI</name>
<dbReference type="InterPro" id="IPR050833">
    <property type="entry name" value="Poly_Biosynth_Transport"/>
</dbReference>
<feature type="transmembrane region" description="Helical" evidence="6">
    <location>
        <begin position="464"/>
        <end position="486"/>
    </location>
</feature>
<feature type="transmembrane region" description="Helical" evidence="6">
    <location>
        <begin position="306"/>
        <end position="325"/>
    </location>
</feature>
<evidence type="ECO:0000313" key="7">
    <source>
        <dbReference type="EMBL" id="GAE30034.1"/>
    </source>
</evidence>